<evidence type="ECO:0000256" key="2">
    <source>
        <dbReference type="ARBA" id="ARBA00022801"/>
    </source>
</evidence>
<dbReference type="PANTHER" id="PTHR43343:SF3">
    <property type="entry name" value="PROTEASE DO-LIKE 8, CHLOROPLASTIC"/>
    <property type="match status" value="1"/>
</dbReference>
<dbReference type="Proteomes" id="UP001364224">
    <property type="component" value="Unassembled WGS sequence"/>
</dbReference>
<comment type="caution">
    <text evidence="5">The sequence shown here is derived from an EMBL/GenBank/DDBJ whole genome shotgun (WGS) entry which is preliminary data.</text>
</comment>
<accession>A0ABU8B5T2</accession>
<feature type="region of interest" description="Disordered" evidence="3">
    <location>
        <begin position="384"/>
        <end position="406"/>
    </location>
</feature>
<feature type="compositionally biased region" description="Basic and acidic residues" evidence="3">
    <location>
        <begin position="88"/>
        <end position="100"/>
    </location>
</feature>
<dbReference type="InterPro" id="IPR036034">
    <property type="entry name" value="PDZ_sf"/>
</dbReference>
<dbReference type="InterPro" id="IPR001940">
    <property type="entry name" value="Peptidase_S1C"/>
</dbReference>
<dbReference type="PROSITE" id="PS50106">
    <property type="entry name" value="PDZ"/>
    <property type="match status" value="2"/>
</dbReference>
<keyword evidence="1 5" id="KW-0645">Protease</keyword>
<dbReference type="InterPro" id="IPR051201">
    <property type="entry name" value="Chloro_Bact_Ser_Proteases"/>
</dbReference>
<protein>
    <submittedName>
        <fullName evidence="5">Serine protease Do</fullName>
        <ecNumber evidence="5">3.4.21.107</ecNumber>
    </submittedName>
</protein>
<feature type="domain" description="PDZ" evidence="4">
    <location>
        <begin position="284"/>
        <end position="340"/>
    </location>
</feature>
<dbReference type="PANTHER" id="PTHR43343">
    <property type="entry name" value="PEPTIDASE S12"/>
    <property type="match status" value="1"/>
</dbReference>
<reference evidence="5 6" key="1">
    <citation type="submission" date="2024-02" db="EMBL/GenBank/DDBJ databases">
        <title>Adaptive strategies in a cosmopolitan and abundant soil bacterium.</title>
        <authorList>
            <person name="Carini P."/>
        </authorList>
    </citation>
    <scope>NUCLEOTIDE SEQUENCE [LARGE SCALE GENOMIC DNA]</scope>
    <source>
        <strain evidence="5 6">AZCC 1608</strain>
    </source>
</reference>
<keyword evidence="6" id="KW-1185">Reference proteome</keyword>
<proteinExistence type="predicted"/>
<dbReference type="Pfam" id="PF13365">
    <property type="entry name" value="Trypsin_2"/>
    <property type="match status" value="1"/>
</dbReference>
<feature type="compositionally biased region" description="Basic and acidic residues" evidence="3">
    <location>
        <begin position="386"/>
        <end position="404"/>
    </location>
</feature>
<dbReference type="SUPFAM" id="SSF50494">
    <property type="entry name" value="Trypsin-like serine proteases"/>
    <property type="match status" value="1"/>
</dbReference>
<evidence type="ECO:0000256" key="1">
    <source>
        <dbReference type="ARBA" id="ARBA00022670"/>
    </source>
</evidence>
<dbReference type="RefSeq" id="WP_334478475.1">
    <property type="nucleotide sequence ID" value="NZ_JAZHRV010000001.1"/>
</dbReference>
<evidence type="ECO:0000256" key="3">
    <source>
        <dbReference type="SAM" id="MobiDB-lite"/>
    </source>
</evidence>
<dbReference type="InterPro" id="IPR001478">
    <property type="entry name" value="PDZ"/>
</dbReference>
<dbReference type="CDD" id="cd10839">
    <property type="entry name" value="cpPDZ1_DegP-like"/>
    <property type="match status" value="1"/>
</dbReference>
<dbReference type="InterPro" id="IPR009003">
    <property type="entry name" value="Peptidase_S1_PA"/>
</dbReference>
<dbReference type="SUPFAM" id="SSF50156">
    <property type="entry name" value="PDZ domain-like"/>
    <property type="match status" value="2"/>
</dbReference>
<dbReference type="GO" id="GO:0006508">
    <property type="term" value="P:proteolysis"/>
    <property type="evidence" value="ECO:0007669"/>
    <property type="project" value="UniProtKB-KW"/>
</dbReference>
<sequence length="493" mass="51231">MAEKRTAGKMRRAILAASILSIGILGAGTAAWLGGSSAWRELHSWYNPAVGFQSAALPVGFEDLVDRIKPTVVGVRAKVEQDAEDEERPSGRDAPSKRSDVPMGGRQPRTATTLGSGFFISSDGYAMTTSHLVRGGEKIEVITDDGRSYPAKLVGADPKTDLALLKIEGEKEFPVAQIADKAPRIGARVLAVGNPFGLGGTVTAGIVSARARDILGPYNDFIQIDAPVNQGNSGGPTFDVSGKVIGINSAIFSPTGGSVGVGFAIPAETVKTIADRLKQKGIVSRGWIGVEVQSVSPDIVDGLGLNKPVYGVLVAEIQPDSPAAKAGIAPGDVITSVAGQLASNDRDLIRRVSDMPPGKSIEVGLIRQNEQKNVNVTLGELPVPRNESRSIAEKSKSPTADGDKPNVGLTLMPAENFGPGVRGVIVADLDPGGVAAESGLSTGDVILDVGGNAVKAPVDFYKALTEVQSKGKRIALARVKSSQATRFVAIPVN</sequence>
<dbReference type="Gene3D" id="2.40.10.120">
    <property type="match status" value="1"/>
</dbReference>
<dbReference type="SMART" id="SM00228">
    <property type="entry name" value="PDZ"/>
    <property type="match status" value="2"/>
</dbReference>
<feature type="domain" description="PDZ" evidence="4">
    <location>
        <begin position="388"/>
        <end position="482"/>
    </location>
</feature>
<name>A0ABU8B5T2_9BRAD</name>
<feature type="region of interest" description="Disordered" evidence="3">
    <location>
        <begin position="79"/>
        <end position="112"/>
    </location>
</feature>
<evidence type="ECO:0000313" key="6">
    <source>
        <dbReference type="Proteomes" id="UP001364224"/>
    </source>
</evidence>
<evidence type="ECO:0000259" key="4">
    <source>
        <dbReference type="PROSITE" id="PS50106"/>
    </source>
</evidence>
<dbReference type="Gene3D" id="2.30.42.10">
    <property type="match status" value="2"/>
</dbReference>
<keyword evidence="2 5" id="KW-0378">Hydrolase</keyword>
<evidence type="ECO:0000313" key="5">
    <source>
        <dbReference type="EMBL" id="MEH2553901.1"/>
    </source>
</evidence>
<gene>
    <name evidence="5" type="ORF">V1286_001430</name>
</gene>
<organism evidence="5 6">
    <name type="scientific">Bradyrhizobium algeriense</name>
    <dbReference type="NCBI Taxonomy" id="634784"/>
    <lineage>
        <taxon>Bacteria</taxon>
        <taxon>Pseudomonadati</taxon>
        <taxon>Pseudomonadota</taxon>
        <taxon>Alphaproteobacteria</taxon>
        <taxon>Hyphomicrobiales</taxon>
        <taxon>Nitrobacteraceae</taxon>
        <taxon>Bradyrhizobium</taxon>
    </lineage>
</organism>
<dbReference type="PRINTS" id="PR00834">
    <property type="entry name" value="PROTEASES2C"/>
</dbReference>
<dbReference type="EMBL" id="JAZHRV010000001">
    <property type="protein sequence ID" value="MEH2553901.1"/>
    <property type="molecule type" value="Genomic_DNA"/>
</dbReference>
<dbReference type="GO" id="GO:0008233">
    <property type="term" value="F:peptidase activity"/>
    <property type="evidence" value="ECO:0007669"/>
    <property type="project" value="UniProtKB-KW"/>
</dbReference>
<dbReference type="Pfam" id="PF13180">
    <property type="entry name" value="PDZ_2"/>
    <property type="match status" value="1"/>
</dbReference>
<dbReference type="EC" id="3.4.21.107" evidence="5"/>